<reference evidence="2" key="1">
    <citation type="submission" date="2013-10" db="EMBL/GenBank/DDBJ databases">
        <title>Genomic analysis of the causative agents of coccidiosis in chickens.</title>
        <authorList>
            <person name="Reid A.J."/>
            <person name="Blake D."/>
            <person name="Billington K."/>
            <person name="Browne H."/>
            <person name="Dunn M."/>
            <person name="Hung S."/>
            <person name="Kawahara F."/>
            <person name="Miranda-Saavedra D."/>
            <person name="Mourier T."/>
            <person name="Nagra H."/>
            <person name="Otto T.D."/>
            <person name="Rawlings N."/>
            <person name="Sanchez A."/>
            <person name="Sanders M."/>
            <person name="Subramaniam C."/>
            <person name="Tay Y."/>
            <person name="Dear P."/>
            <person name="Doerig C."/>
            <person name="Gruber A."/>
            <person name="Parkinson J."/>
            <person name="Shirley M."/>
            <person name="Wan K.L."/>
            <person name="Berriman M."/>
            <person name="Tomley F."/>
            <person name="Pain A."/>
        </authorList>
    </citation>
    <scope>NUCLEOTIDE SEQUENCE [LARGE SCALE GENOMIC DNA]</scope>
    <source>
        <strain evidence="2">Houghton</strain>
    </source>
</reference>
<feature type="compositionally biased region" description="Basic and acidic residues" evidence="1">
    <location>
        <begin position="1079"/>
        <end position="1093"/>
    </location>
</feature>
<feature type="compositionally biased region" description="Polar residues" evidence="1">
    <location>
        <begin position="754"/>
        <end position="767"/>
    </location>
</feature>
<feature type="compositionally biased region" description="Low complexity" evidence="1">
    <location>
        <begin position="1165"/>
        <end position="1182"/>
    </location>
</feature>
<feature type="compositionally biased region" description="Polar residues" evidence="1">
    <location>
        <begin position="281"/>
        <end position="290"/>
    </location>
</feature>
<feature type="region of interest" description="Disordered" evidence="1">
    <location>
        <begin position="169"/>
        <end position="200"/>
    </location>
</feature>
<reference evidence="2" key="2">
    <citation type="submission" date="2013-10" db="EMBL/GenBank/DDBJ databases">
        <authorList>
            <person name="Aslett M."/>
        </authorList>
    </citation>
    <scope>NUCLEOTIDE SEQUENCE [LARGE SCALE GENOMIC DNA]</scope>
    <source>
        <strain evidence="2">Houghton</strain>
    </source>
</reference>
<dbReference type="VEuPathDB" id="ToxoDB:ETH_00002555"/>
<gene>
    <name evidence="2" type="ORF">ETH_00002555</name>
</gene>
<feature type="compositionally biased region" description="Basic and acidic residues" evidence="1">
    <location>
        <begin position="254"/>
        <end position="265"/>
    </location>
</feature>
<dbReference type="VEuPathDB" id="ToxoDB:ETH2_0402600"/>
<feature type="compositionally biased region" description="Low complexity" evidence="1">
    <location>
        <begin position="676"/>
        <end position="694"/>
    </location>
</feature>
<proteinExistence type="predicted"/>
<feature type="region of interest" description="Disordered" evidence="1">
    <location>
        <begin position="449"/>
        <end position="495"/>
    </location>
</feature>
<evidence type="ECO:0000313" key="2">
    <source>
        <dbReference type="EMBL" id="CDJ37518.1"/>
    </source>
</evidence>
<evidence type="ECO:0000256" key="1">
    <source>
        <dbReference type="SAM" id="MobiDB-lite"/>
    </source>
</evidence>
<sequence>MMAPGHVPEANCTFSINIEPTSVDGHEAEDLAASSLSEGRLRGQYLTQRRHEEVIGSGSNAEDDAGLLCPHYNQHHKGKHYKQYLQQKSAEAQAIKETTRPPLWRVPIVRQPLPVSVEEFNPAEPKYAKFVKALWSHAKATVEDKNRAQDFSESPIGRDPLPQRCTELDETGWRRKEPIQHSWQDRPGSVGRPSSPAVLRQGPSWLVDAEGYEGPYGSKGDLRSKGMSYESRFQLPTLSSLMKAKHAVFVKAKDPRAGRCVSERKRTTRRRQRRTGRCLSSPPSLQTATVSFEMVPSEQPQQPPPAAVAPTVHFPSPLPPSPKGSPREESPPKSDPCSSPRTSLAPSSQDEKGGSSSQETTPNKQASQRPTEGGWTLQIRGKGKCRYPENYVRWKRDKRRMKDRLKRLKAGQIFTSERPEGTCTACQSPSLWWDPQPLAEHLHSVRSFGSVPKDDTSSGSDLSPSSQSSSSTTSTDGDSSPRSCNSFHDKEDDPVMLESPQNVTYFSSAPPTVTNTVVVPPTHAYPLGGTGALLPLRQFVNCPLRLPCTPVIVGSSRPLQRYPRSQKPLCLAGAYRNLPGVCCSPETFPKDTDSCVAGPLLASSPPDPLSLALPQHHLLLTPEVQRGQILLPQHMQQVQQETCMVQAPQRYVTMQMPGTGISPQIVTVCSPQSVPLEPHQQPQHLQYQAQQEMQPQKEQKAHEQRKKKSVLKELNGADIGPQPRSEWSRNGASNRFKQQAASGKTHMRRGSAPPSASRQTAKGSAVGQHQLTAVPTPTMPGPPLISHGGCHLIQHGQPQGLVSQPPIVAPQPLGGPQLLSATPGPFYSGPQVVLQNASTLYGASQMVPGIGQRFPGGSTPLHQSQFLPLAPTQVMLRPPQQGLGGTTWAFPGTANPLQTTERLASHSTLLGYNTQHTVTCAPPRQPIFVGPFPSVAQQQAPTVVKQSSLRPLLIHKAHQGISIPQQQYHGVSVPQQQQLVTFPQQPVVVQQKQQPTVIQQQQQGLTFQQQQPLVMQRQQPVVIQQQHSSQPAVCHLVEQQPSTPIVIPQQQRTAIIAPQPSTVVVQRPPTIILQQQKPTEQKPTESKPKEKPKVPWLWNCSINCGARCGSSSPSSSRGEQQEQQTQQPRKEPEQPAERVQPKEKTLRPSATGYETKAHWEHPRDTAAAPSTAAAERATTAVAHGKRPSPQRSASEAPQRAVRDSRQTQKYLRPPQQGDFLPASPSKYQQPVPLTQTVPPLVTSTHAADLGSQQVWMSPAPVVCMPNQQLQQQAQMQALGVLNQEQSESQCSERDAWESPDRMEPTFKYLPFTFRSPKRNIICGTGKAEHSREVPASATVTQHQQRSSCCGTPGAQLSASLTCSM</sequence>
<feature type="compositionally biased region" description="Low complexity" evidence="1">
    <location>
        <begin position="457"/>
        <end position="483"/>
    </location>
</feature>
<feature type="region of interest" description="Disordered" evidence="1">
    <location>
        <begin position="254"/>
        <end position="388"/>
    </location>
</feature>
<feature type="region of interest" description="Disordered" evidence="1">
    <location>
        <begin position="1072"/>
        <end position="1094"/>
    </location>
</feature>
<feature type="compositionally biased region" description="Polar residues" evidence="1">
    <location>
        <begin position="728"/>
        <end position="742"/>
    </location>
</feature>
<dbReference type="RefSeq" id="XP_013228356.1">
    <property type="nucleotide sequence ID" value="XM_013372902.1"/>
</dbReference>
<feature type="compositionally biased region" description="Basic residues" evidence="1">
    <location>
        <begin position="266"/>
        <end position="276"/>
    </location>
</feature>
<dbReference type="Proteomes" id="UP000030747">
    <property type="component" value="Unassembled WGS sequence"/>
</dbReference>
<feature type="compositionally biased region" description="Basic and acidic residues" evidence="1">
    <location>
        <begin position="1128"/>
        <end position="1146"/>
    </location>
</feature>
<accession>U6KPZ5</accession>
<feature type="region of interest" description="Disordered" evidence="1">
    <location>
        <begin position="673"/>
        <end position="767"/>
    </location>
</feature>
<name>U6KPZ5_EIMTE</name>
<dbReference type="EMBL" id="HG673764">
    <property type="protein sequence ID" value="CDJ37518.1"/>
    <property type="molecule type" value="Genomic_DNA"/>
</dbReference>
<feature type="compositionally biased region" description="Polar residues" evidence="1">
    <location>
        <begin position="336"/>
        <end position="370"/>
    </location>
</feature>
<dbReference type="OrthoDB" id="348797at2759"/>
<organism evidence="2 3">
    <name type="scientific">Eimeria tenella</name>
    <name type="common">Coccidian parasite</name>
    <dbReference type="NCBI Taxonomy" id="5802"/>
    <lineage>
        <taxon>Eukaryota</taxon>
        <taxon>Sar</taxon>
        <taxon>Alveolata</taxon>
        <taxon>Apicomplexa</taxon>
        <taxon>Conoidasida</taxon>
        <taxon>Coccidia</taxon>
        <taxon>Eucoccidiorida</taxon>
        <taxon>Eimeriorina</taxon>
        <taxon>Eimeriidae</taxon>
        <taxon>Eimeria</taxon>
    </lineage>
</organism>
<feature type="compositionally biased region" description="Basic and acidic residues" evidence="1">
    <location>
        <begin position="1155"/>
        <end position="1164"/>
    </location>
</feature>
<dbReference type="OMA" id="KALWSHA"/>
<dbReference type="GeneID" id="25249726"/>
<protein>
    <submittedName>
        <fullName evidence="2">Uncharacterized protein</fullName>
    </submittedName>
</protein>
<feature type="compositionally biased region" description="Low complexity" evidence="1">
    <location>
        <begin position="1110"/>
        <end position="1127"/>
    </location>
</feature>
<evidence type="ECO:0000313" key="3">
    <source>
        <dbReference type="Proteomes" id="UP000030747"/>
    </source>
</evidence>
<feature type="region of interest" description="Disordered" evidence="1">
    <location>
        <begin position="1108"/>
        <end position="1229"/>
    </location>
</feature>
<keyword evidence="3" id="KW-1185">Reference proteome</keyword>